<reference evidence="1" key="1">
    <citation type="submission" date="2020-05" db="EMBL/GenBank/DDBJ databases">
        <authorList>
            <person name="Chiriac C."/>
            <person name="Salcher M."/>
            <person name="Ghai R."/>
            <person name="Kavagutti S V."/>
        </authorList>
    </citation>
    <scope>NUCLEOTIDE SEQUENCE</scope>
</reference>
<accession>A0A6J7BZS8</accession>
<sequence length="36" mass="3939">MGLRQEGQGKVDGDPIVVGARLERIGEGEFDVERPE</sequence>
<dbReference type="AlphaFoldDB" id="A0A6J7BZS8"/>
<proteinExistence type="predicted"/>
<dbReference type="EMBL" id="CAFBIZ010000158">
    <property type="protein sequence ID" value="CAB4851256.1"/>
    <property type="molecule type" value="Genomic_DNA"/>
</dbReference>
<name>A0A6J7BZS8_9ZZZZ</name>
<evidence type="ECO:0000313" key="1">
    <source>
        <dbReference type="EMBL" id="CAB4851256.1"/>
    </source>
</evidence>
<organism evidence="1">
    <name type="scientific">freshwater metagenome</name>
    <dbReference type="NCBI Taxonomy" id="449393"/>
    <lineage>
        <taxon>unclassified sequences</taxon>
        <taxon>metagenomes</taxon>
        <taxon>ecological metagenomes</taxon>
    </lineage>
</organism>
<gene>
    <name evidence="1" type="ORF">UFOPK3268_01191</name>
</gene>
<protein>
    <submittedName>
        <fullName evidence="1">Unannotated protein</fullName>
    </submittedName>
</protein>